<evidence type="ECO:0000256" key="6">
    <source>
        <dbReference type="ARBA" id="ARBA00022723"/>
    </source>
</evidence>
<sequence length="507" mass="55449">MSPSAPAVLSVEAKNEEAMQRLGSDLALALGAGDLLALKGDLGAGKTTLARALIRCLANDPALDVPSPTFTLVQDYEARLPILHVDLYRLDSAEEVDELGLDEALERGVVLVEWPERAEGALPGTPITLAIAHEGSGRRITIKGPAPGIARIARSLFKRRFLANAGQETAQRHFLLGDASTRAYETITDAGLPKRILMDAPKRPDGPVIRDGKPYSQIAHLAESVTPFVAVGNFLRERGLAAPVIYSQDLDQGLLLIEHLGDGNFLDDGAPVGNRYKLASEVLAHFHRKPAPSTLPMAGNEAYHLPAYDGDALRIEVELLLDWYLPFATGEKASSAVREQYEAAWSRVFDVLDGAEKHLVIRDYHSPNLIWRPEEDGLAKIGVIDFQDAVIGPAAYDVASLAMDARVTIGASLEKQIVEAYIAARLAQGPFDRVAFERAYAIMAAQRNAKILGIFVRLDRRDGKPNYLRHLPRIRDYFARALAHPALEPVRHFVDEHRILPEEAHAG</sequence>
<evidence type="ECO:0000256" key="10">
    <source>
        <dbReference type="ARBA" id="ARBA00032441"/>
    </source>
</evidence>
<dbReference type="AlphaFoldDB" id="A0A8J7RHT7"/>
<feature type="domain" description="Aminoglycoside phosphotransferase" evidence="11">
    <location>
        <begin position="175"/>
        <end position="423"/>
    </location>
</feature>
<dbReference type="PANTHER" id="PTHR33540">
    <property type="entry name" value="TRNA THREONYLCARBAMOYLADENOSINE BIOSYNTHESIS PROTEIN TSAE"/>
    <property type="match status" value="1"/>
</dbReference>
<dbReference type="RefSeq" id="WP_209333472.1">
    <property type="nucleotide sequence ID" value="NZ_JAGIYY010000001.1"/>
</dbReference>
<proteinExistence type="inferred from homology"/>
<evidence type="ECO:0000313" key="12">
    <source>
        <dbReference type="EMBL" id="MBP0437466.1"/>
    </source>
</evidence>
<dbReference type="SUPFAM" id="SSF56112">
    <property type="entry name" value="Protein kinase-like (PK-like)"/>
    <property type="match status" value="1"/>
</dbReference>
<evidence type="ECO:0000256" key="1">
    <source>
        <dbReference type="ARBA" id="ARBA00004496"/>
    </source>
</evidence>
<dbReference type="GO" id="GO:0002949">
    <property type="term" value="P:tRNA threonylcarbamoyladenosine modification"/>
    <property type="evidence" value="ECO:0007669"/>
    <property type="project" value="InterPro"/>
</dbReference>
<keyword evidence="5" id="KW-0819">tRNA processing</keyword>
<evidence type="ECO:0000256" key="2">
    <source>
        <dbReference type="ARBA" id="ARBA00007599"/>
    </source>
</evidence>
<keyword evidence="7" id="KW-0547">Nucleotide-binding</keyword>
<dbReference type="Proteomes" id="UP000666240">
    <property type="component" value="Unassembled WGS sequence"/>
</dbReference>
<comment type="caution">
    <text evidence="12">The sequence shown here is derived from an EMBL/GenBank/DDBJ whole genome shotgun (WGS) entry which is preliminary data.</text>
</comment>
<dbReference type="NCBIfam" id="TIGR00150">
    <property type="entry name" value="T6A_YjeE"/>
    <property type="match status" value="1"/>
</dbReference>
<accession>A0A8J7RHT7</accession>
<dbReference type="InterPro" id="IPR002575">
    <property type="entry name" value="Aminoglycoside_PTrfase"/>
</dbReference>
<keyword evidence="6" id="KW-0479">Metal-binding</keyword>
<name>A0A8J7RHT7_9HYPH</name>
<dbReference type="InterPro" id="IPR027417">
    <property type="entry name" value="P-loop_NTPase"/>
</dbReference>
<dbReference type="PIRSF" id="PIRSF036599">
    <property type="entry name" value="AtpPhos"/>
    <property type="match status" value="1"/>
</dbReference>
<dbReference type="GO" id="GO:0005737">
    <property type="term" value="C:cytoplasm"/>
    <property type="evidence" value="ECO:0007669"/>
    <property type="project" value="UniProtKB-SubCell"/>
</dbReference>
<evidence type="ECO:0000256" key="5">
    <source>
        <dbReference type="ARBA" id="ARBA00022694"/>
    </source>
</evidence>
<keyword evidence="13" id="KW-1185">Reference proteome</keyword>
<organism evidence="12 13">
    <name type="scientific">Tianweitania sediminis</name>
    <dbReference type="NCBI Taxonomy" id="1502156"/>
    <lineage>
        <taxon>Bacteria</taxon>
        <taxon>Pseudomonadati</taxon>
        <taxon>Pseudomonadota</taxon>
        <taxon>Alphaproteobacteria</taxon>
        <taxon>Hyphomicrobiales</taxon>
        <taxon>Phyllobacteriaceae</taxon>
        <taxon>Tianweitania</taxon>
    </lineage>
</organism>
<gene>
    <name evidence="12" type="primary">tsaE</name>
    <name evidence="12" type="ORF">J5Y06_02215</name>
</gene>
<keyword evidence="9" id="KW-0460">Magnesium</keyword>
<dbReference type="InterPro" id="IPR003442">
    <property type="entry name" value="T6A_TsaE"/>
</dbReference>
<comment type="similarity">
    <text evidence="2">Belongs to the TsaE family.</text>
</comment>
<evidence type="ECO:0000313" key="13">
    <source>
        <dbReference type="Proteomes" id="UP000666240"/>
    </source>
</evidence>
<evidence type="ECO:0000256" key="9">
    <source>
        <dbReference type="ARBA" id="ARBA00022842"/>
    </source>
</evidence>
<dbReference type="SUPFAM" id="SSF52540">
    <property type="entry name" value="P-loop containing nucleoside triphosphate hydrolases"/>
    <property type="match status" value="1"/>
</dbReference>
<dbReference type="PANTHER" id="PTHR33540:SF2">
    <property type="entry name" value="TRNA THREONYLCARBAMOYLADENOSINE BIOSYNTHESIS PROTEIN TSAE"/>
    <property type="match status" value="1"/>
</dbReference>
<evidence type="ECO:0000256" key="7">
    <source>
        <dbReference type="ARBA" id="ARBA00022741"/>
    </source>
</evidence>
<dbReference type="EMBL" id="JAGIYY010000001">
    <property type="protein sequence ID" value="MBP0437466.1"/>
    <property type="molecule type" value="Genomic_DNA"/>
</dbReference>
<dbReference type="GO" id="GO:0046872">
    <property type="term" value="F:metal ion binding"/>
    <property type="evidence" value="ECO:0007669"/>
    <property type="project" value="UniProtKB-KW"/>
</dbReference>
<dbReference type="Pfam" id="PF01636">
    <property type="entry name" value="APH"/>
    <property type="match status" value="1"/>
</dbReference>
<evidence type="ECO:0000256" key="4">
    <source>
        <dbReference type="ARBA" id="ARBA00022490"/>
    </source>
</evidence>
<dbReference type="Pfam" id="PF02367">
    <property type="entry name" value="TsaE"/>
    <property type="match status" value="1"/>
</dbReference>
<evidence type="ECO:0000256" key="3">
    <source>
        <dbReference type="ARBA" id="ARBA00019010"/>
    </source>
</evidence>
<protein>
    <recommendedName>
        <fullName evidence="3">tRNA threonylcarbamoyladenosine biosynthesis protein TsaE</fullName>
    </recommendedName>
    <alternativeName>
        <fullName evidence="10">t(6)A37 threonylcarbamoyladenosine biosynthesis protein TsaE</fullName>
    </alternativeName>
</protein>
<dbReference type="Gene3D" id="3.40.50.300">
    <property type="entry name" value="P-loop containing nucleotide triphosphate hydrolases"/>
    <property type="match status" value="1"/>
</dbReference>
<dbReference type="InterPro" id="IPR012180">
    <property type="entry name" value="Bifunc_ATPase/PTrfase"/>
</dbReference>
<keyword evidence="4" id="KW-0963">Cytoplasm</keyword>
<evidence type="ECO:0000259" key="11">
    <source>
        <dbReference type="Pfam" id="PF01636"/>
    </source>
</evidence>
<dbReference type="GO" id="GO:0005524">
    <property type="term" value="F:ATP binding"/>
    <property type="evidence" value="ECO:0007669"/>
    <property type="project" value="UniProtKB-KW"/>
</dbReference>
<evidence type="ECO:0000256" key="8">
    <source>
        <dbReference type="ARBA" id="ARBA00022840"/>
    </source>
</evidence>
<dbReference type="Gene3D" id="3.90.1200.10">
    <property type="match status" value="1"/>
</dbReference>
<comment type="subcellular location">
    <subcellularLocation>
        <location evidence="1">Cytoplasm</location>
    </subcellularLocation>
</comment>
<dbReference type="Gene3D" id="3.30.200.20">
    <property type="entry name" value="Phosphorylase Kinase, domain 1"/>
    <property type="match status" value="1"/>
</dbReference>
<dbReference type="InterPro" id="IPR011009">
    <property type="entry name" value="Kinase-like_dom_sf"/>
</dbReference>
<keyword evidence="8" id="KW-0067">ATP-binding</keyword>
<reference evidence="12" key="1">
    <citation type="submission" date="2021-03" db="EMBL/GenBank/DDBJ databases">
        <title>Genome sequencing and assembly of Tianweitania sediminis.</title>
        <authorList>
            <person name="Chhetri G."/>
        </authorList>
    </citation>
    <scope>NUCLEOTIDE SEQUENCE</scope>
    <source>
        <strain evidence="12">Z8</strain>
    </source>
</reference>